<feature type="region of interest" description="Disordered" evidence="1">
    <location>
        <begin position="136"/>
        <end position="182"/>
    </location>
</feature>
<evidence type="ECO:0000313" key="2">
    <source>
        <dbReference type="EMBL" id="MED6161303.1"/>
    </source>
</evidence>
<reference evidence="2 3" key="1">
    <citation type="journal article" date="2023" name="Plants (Basel)">
        <title>Bridging the Gap: Combining Genomics and Transcriptomics Approaches to Understand Stylosanthes scabra, an Orphan Legume from the Brazilian Caatinga.</title>
        <authorList>
            <person name="Ferreira-Neto J.R.C."/>
            <person name="da Silva M.D."/>
            <person name="Binneck E."/>
            <person name="de Melo N.F."/>
            <person name="da Silva R.H."/>
            <person name="de Melo A.L.T.M."/>
            <person name="Pandolfi V."/>
            <person name="Bustamante F.O."/>
            <person name="Brasileiro-Vidal A.C."/>
            <person name="Benko-Iseppon A.M."/>
        </authorList>
    </citation>
    <scope>NUCLEOTIDE SEQUENCE [LARGE SCALE GENOMIC DNA]</scope>
    <source>
        <tissue evidence="2">Leaves</tissue>
    </source>
</reference>
<evidence type="ECO:0000256" key="1">
    <source>
        <dbReference type="SAM" id="MobiDB-lite"/>
    </source>
</evidence>
<dbReference type="EMBL" id="JASCZI010121341">
    <property type="protein sequence ID" value="MED6161303.1"/>
    <property type="molecule type" value="Genomic_DNA"/>
</dbReference>
<feature type="compositionally biased region" description="Acidic residues" evidence="1">
    <location>
        <begin position="143"/>
        <end position="152"/>
    </location>
</feature>
<name>A0ABU6UMM9_9FABA</name>
<sequence>MYGQPLHQAYVPEPPPILMYEQPHHAYVPQQEAYESQVHSQPPISQFGENSMRNLEILLGYGEGDLLQALFSQLLAELQPQPVVMPGRTSFDCIRPPWATASGGHSQGRVFVDSWISGGDYRRGPIFTQHAINFNESTAEAEGPPEGDDNSEAVESQQEVGQSDSGDGRPYNQWKDKKKASK</sequence>
<feature type="compositionally biased region" description="Polar residues" evidence="1">
    <location>
        <begin position="153"/>
        <end position="165"/>
    </location>
</feature>
<organism evidence="2 3">
    <name type="scientific">Stylosanthes scabra</name>
    <dbReference type="NCBI Taxonomy" id="79078"/>
    <lineage>
        <taxon>Eukaryota</taxon>
        <taxon>Viridiplantae</taxon>
        <taxon>Streptophyta</taxon>
        <taxon>Embryophyta</taxon>
        <taxon>Tracheophyta</taxon>
        <taxon>Spermatophyta</taxon>
        <taxon>Magnoliopsida</taxon>
        <taxon>eudicotyledons</taxon>
        <taxon>Gunneridae</taxon>
        <taxon>Pentapetalae</taxon>
        <taxon>rosids</taxon>
        <taxon>fabids</taxon>
        <taxon>Fabales</taxon>
        <taxon>Fabaceae</taxon>
        <taxon>Papilionoideae</taxon>
        <taxon>50 kb inversion clade</taxon>
        <taxon>dalbergioids sensu lato</taxon>
        <taxon>Dalbergieae</taxon>
        <taxon>Pterocarpus clade</taxon>
        <taxon>Stylosanthes</taxon>
    </lineage>
</organism>
<evidence type="ECO:0000313" key="3">
    <source>
        <dbReference type="Proteomes" id="UP001341840"/>
    </source>
</evidence>
<gene>
    <name evidence="2" type="ORF">PIB30_059494</name>
</gene>
<accession>A0ABU6UMM9</accession>
<dbReference type="Proteomes" id="UP001341840">
    <property type="component" value="Unassembled WGS sequence"/>
</dbReference>
<comment type="caution">
    <text evidence="2">The sequence shown here is derived from an EMBL/GenBank/DDBJ whole genome shotgun (WGS) entry which is preliminary data.</text>
</comment>
<proteinExistence type="predicted"/>
<protein>
    <submittedName>
        <fullName evidence="2">Uncharacterized protein</fullName>
    </submittedName>
</protein>
<keyword evidence="3" id="KW-1185">Reference proteome</keyword>